<evidence type="ECO:0000313" key="2">
    <source>
        <dbReference type="EMBL" id="KAL1892254.1"/>
    </source>
</evidence>
<evidence type="ECO:0000313" key="3">
    <source>
        <dbReference type="Proteomes" id="UP001583186"/>
    </source>
</evidence>
<feature type="signal peptide" evidence="1">
    <location>
        <begin position="1"/>
        <end position="18"/>
    </location>
</feature>
<dbReference type="Proteomes" id="UP001583186">
    <property type="component" value="Unassembled WGS sequence"/>
</dbReference>
<keyword evidence="3" id="KW-1185">Reference proteome</keyword>
<reference evidence="2 3" key="1">
    <citation type="journal article" date="2024" name="IMA Fungus">
        <title>IMA Genome - F19 : A genome assembly and annotation guide to empower mycologists, including annotated draft genome sequences of Ceratocystis pirilliformis, Diaporthe australafricana, Fusarium ophioides, Paecilomyces lecythidis, and Sporothrix stenoceras.</title>
        <authorList>
            <person name="Aylward J."/>
            <person name="Wilson A.M."/>
            <person name="Visagie C.M."/>
            <person name="Spraker J."/>
            <person name="Barnes I."/>
            <person name="Buitendag C."/>
            <person name="Ceriani C."/>
            <person name="Del Mar Angel L."/>
            <person name="du Plessis D."/>
            <person name="Fuchs T."/>
            <person name="Gasser K."/>
            <person name="Kramer D."/>
            <person name="Li W."/>
            <person name="Munsamy K."/>
            <person name="Piso A."/>
            <person name="Price J.L."/>
            <person name="Sonnekus B."/>
            <person name="Thomas C."/>
            <person name="van der Nest A."/>
            <person name="van Dijk A."/>
            <person name="van Heerden A."/>
            <person name="van Vuuren N."/>
            <person name="Yilmaz N."/>
            <person name="Duong T.A."/>
            <person name="van der Merwe N.A."/>
            <person name="Wingfield M.J."/>
            <person name="Wingfield B.D."/>
        </authorList>
    </citation>
    <scope>NUCLEOTIDE SEQUENCE [LARGE SCALE GENOMIC DNA]</scope>
    <source>
        <strain evidence="2 3">CMW 5346</strain>
    </source>
</reference>
<feature type="chain" id="PRO_5045123547" evidence="1">
    <location>
        <begin position="19"/>
        <end position="214"/>
    </location>
</feature>
<sequence length="214" mass="22686">MFSRLVLLSALCSSLVSALPAPATDLHRIFRRDNSAATIIGKIMPSSLSCDTNDVLFPDQCATNVQAAPYFISSMAQWGVTSAPEIAALLALTAVESGELRYRHSEYPVIAGKGTSNMQSPDFNAQYAAAIPALASGVAAANGDPDAILALLTVDEYNFGSAAWYLSAVCTDEVRSQLQGNTDAGFTAYMVCVGAPMTDQRMDYWHTAQAAFGL</sequence>
<name>A0ABR3YV49_9PEZI</name>
<gene>
    <name evidence="2" type="ORF">Sste5346_007210</name>
</gene>
<comment type="caution">
    <text evidence="2">The sequence shown here is derived from an EMBL/GenBank/DDBJ whole genome shotgun (WGS) entry which is preliminary data.</text>
</comment>
<dbReference type="EMBL" id="JAWCUI010000046">
    <property type="protein sequence ID" value="KAL1892254.1"/>
    <property type="molecule type" value="Genomic_DNA"/>
</dbReference>
<organism evidence="2 3">
    <name type="scientific">Sporothrix stenoceras</name>
    <dbReference type="NCBI Taxonomy" id="5173"/>
    <lineage>
        <taxon>Eukaryota</taxon>
        <taxon>Fungi</taxon>
        <taxon>Dikarya</taxon>
        <taxon>Ascomycota</taxon>
        <taxon>Pezizomycotina</taxon>
        <taxon>Sordariomycetes</taxon>
        <taxon>Sordariomycetidae</taxon>
        <taxon>Ophiostomatales</taxon>
        <taxon>Ophiostomataceae</taxon>
        <taxon>Sporothrix</taxon>
    </lineage>
</organism>
<keyword evidence="1" id="KW-0732">Signal</keyword>
<evidence type="ECO:0000256" key="1">
    <source>
        <dbReference type="SAM" id="SignalP"/>
    </source>
</evidence>
<proteinExistence type="predicted"/>
<protein>
    <submittedName>
        <fullName evidence="2">Uncharacterized protein</fullName>
    </submittedName>
</protein>
<accession>A0ABR3YV49</accession>